<dbReference type="GO" id="GO:0009231">
    <property type="term" value="P:riboflavin biosynthetic process"/>
    <property type="evidence" value="ECO:0007669"/>
    <property type="project" value="InterPro"/>
</dbReference>
<sequence length="187" mass="20778">MRKLSLHSMITLNGYYEGPHGEIHWHHAHEEHQAFALDQLATTDLLVFGRRTYETMVGYWPTETARHASPALAERMHATPKLVFSRTLASPAWAHTELTQRDAADELRDRKQQSGRDITILGSAHLSRSLLEAGLIDELQLVVNPVVLGAGRTLLAGLPTSLRLQLLRVRPFASGNVLLTYAPAASF</sequence>
<dbReference type="Pfam" id="PF01872">
    <property type="entry name" value="RibD_C"/>
    <property type="match status" value="1"/>
</dbReference>
<dbReference type="InterPro" id="IPR002734">
    <property type="entry name" value="RibDG_C"/>
</dbReference>
<proteinExistence type="predicted"/>
<keyword evidence="3" id="KW-1185">Reference proteome</keyword>
<dbReference type="GO" id="GO:0008703">
    <property type="term" value="F:5-amino-6-(5-phosphoribosylamino)uracil reductase activity"/>
    <property type="evidence" value="ECO:0007669"/>
    <property type="project" value="InterPro"/>
</dbReference>
<dbReference type="PANTHER" id="PTHR38011:SF11">
    <property type="entry name" value="2,5-DIAMINO-6-RIBOSYLAMINO-4(3H)-PYRIMIDINONE 5'-PHOSPHATE REDUCTASE"/>
    <property type="match status" value="1"/>
</dbReference>
<dbReference type="AlphaFoldDB" id="A0A1G9H0X7"/>
<feature type="domain" description="Bacterial bifunctional deaminase-reductase C-terminal" evidence="1">
    <location>
        <begin position="3"/>
        <end position="178"/>
    </location>
</feature>
<dbReference type="SUPFAM" id="SSF53597">
    <property type="entry name" value="Dihydrofolate reductase-like"/>
    <property type="match status" value="1"/>
</dbReference>
<reference evidence="2 3" key="1">
    <citation type="submission" date="2016-10" db="EMBL/GenBank/DDBJ databases">
        <authorList>
            <person name="de Groot N.N."/>
        </authorList>
    </citation>
    <scope>NUCLEOTIDE SEQUENCE [LARGE SCALE GENOMIC DNA]</scope>
    <source>
        <strain evidence="2 3">DSM 25186</strain>
    </source>
</reference>
<dbReference type="InterPro" id="IPR050765">
    <property type="entry name" value="Riboflavin_Biosynth_HTPR"/>
</dbReference>
<organism evidence="2 3">
    <name type="scientific">Catalinimonas alkaloidigena</name>
    <dbReference type="NCBI Taxonomy" id="1075417"/>
    <lineage>
        <taxon>Bacteria</taxon>
        <taxon>Pseudomonadati</taxon>
        <taxon>Bacteroidota</taxon>
        <taxon>Cytophagia</taxon>
        <taxon>Cytophagales</taxon>
        <taxon>Catalimonadaceae</taxon>
        <taxon>Catalinimonas</taxon>
    </lineage>
</organism>
<accession>A0A1G9H0X7</accession>
<dbReference type="STRING" id="1075417.SAMN05421823_104283"/>
<gene>
    <name evidence="2" type="ORF">SAMN05421823_104283</name>
</gene>
<evidence type="ECO:0000313" key="3">
    <source>
        <dbReference type="Proteomes" id="UP000198510"/>
    </source>
</evidence>
<protein>
    <submittedName>
        <fullName evidence="2">Dihydrofolate reductase</fullName>
    </submittedName>
</protein>
<dbReference type="RefSeq" id="WP_089682255.1">
    <property type="nucleotide sequence ID" value="NZ_FNFO01000004.1"/>
</dbReference>
<dbReference type="Proteomes" id="UP000198510">
    <property type="component" value="Unassembled WGS sequence"/>
</dbReference>
<name>A0A1G9H0X7_9BACT</name>
<dbReference type="InterPro" id="IPR024072">
    <property type="entry name" value="DHFR-like_dom_sf"/>
</dbReference>
<evidence type="ECO:0000313" key="2">
    <source>
        <dbReference type="EMBL" id="SDL06590.1"/>
    </source>
</evidence>
<dbReference type="EMBL" id="FNFO01000004">
    <property type="protein sequence ID" value="SDL06590.1"/>
    <property type="molecule type" value="Genomic_DNA"/>
</dbReference>
<evidence type="ECO:0000259" key="1">
    <source>
        <dbReference type="Pfam" id="PF01872"/>
    </source>
</evidence>
<dbReference type="Gene3D" id="3.40.430.10">
    <property type="entry name" value="Dihydrofolate Reductase, subunit A"/>
    <property type="match status" value="1"/>
</dbReference>
<dbReference type="PANTHER" id="PTHR38011">
    <property type="entry name" value="DIHYDROFOLATE REDUCTASE FAMILY PROTEIN (AFU_ORTHOLOGUE AFUA_8G06820)"/>
    <property type="match status" value="1"/>
</dbReference>
<dbReference type="OrthoDB" id="195113at2"/>